<dbReference type="EMBL" id="JOWA01000099">
    <property type="protein sequence ID" value="KEZ42504.1"/>
    <property type="molecule type" value="Genomic_DNA"/>
</dbReference>
<dbReference type="PANTHER" id="PTHR46494">
    <property type="entry name" value="CORA FAMILY METAL ION TRANSPORTER (EUROFUNG)"/>
    <property type="match status" value="1"/>
</dbReference>
<dbReference type="InterPro" id="IPR002523">
    <property type="entry name" value="MgTranspt_CorA/ZnTranspt_ZntB"/>
</dbReference>
<feature type="transmembrane region" description="Helical" evidence="6">
    <location>
        <begin position="937"/>
        <end position="959"/>
    </location>
</feature>
<feature type="region of interest" description="Disordered" evidence="5">
    <location>
        <begin position="299"/>
        <end position="325"/>
    </location>
</feature>
<dbReference type="InterPro" id="IPR045863">
    <property type="entry name" value="CorA_TM1_TM2"/>
</dbReference>
<evidence type="ECO:0000313" key="7">
    <source>
        <dbReference type="EMBL" id="KEZ42504.1"/>
    </source>
</evidence>
<evidence type="ECO:0008006" key="9">
    <source>
        <dbReference type="Google" id="ProtNLM"/>
    </source>
</evidence>
<proteinExistence type="predicted"/>
<dbReference type="KEGG" id="sapo:SAPIO_CDS5717"/>
<sequence>MPVVITVIDDVSGRLLDRVDRTSSIDSGKIVRYTGHVECHGGDSVRQTVPVTFLSVPYLALKAVDAEAAASGYRSGKPLLHSLYGYDTGVERELKQVVQKLSIASEIMITFGQVSSQFILGDLVTFIEGSTGKDELHVITLIDQFNHRYTITVKADCNYVDMLRHAVTLASPPPQDPDDFELLDNDKHPLTPLRWLNMLTSSPSARHVLRLRRKHRPQLPPVPFPDVNNAPMHYPPQREQSIEDLGDVDEEVRASDSGEGPFDETADNLFYGDECNSLVQYRGGRADGWRSVVNDASSRRRDVESLTTGHYHSTGLSSENSHEQSLPPRAANISARQHSEVALIHRFYQEPADGVSRIEINEAFQDLISPAYSLPRRLPPPSQSPNSVQGKKFFPRLARSCFGRAKARMPAVVSAGVKRNAQEPESEKPPLALGRSQGPVAERRPASVEPANTQQQQQRQSPSDGDIIIEPLFPNSGQSREASRPPMPGTHEVRNDVSGETTPQTLWAGIHSQKSGSEPLRYVVRDFGNCRLASGDGDERGNTQQLSWTDCADCKAAKKYDTPDELLNHINTNHTQTTVKQLRPFDDASFCWVSPTQMATDENTLSTWLGYSIIKDFIESMEAVSKVSRELIYYMARPGSRFAEDGLTPSPLPKTLTTAFCNILANYILVAKCLALTNRSGYTSNPEEKDVVLETISDLELTISSAFKQVFDVLEKARSDIILLCSTRREVDCLHVQSVDLPFLTLLIIKNVERFTLDTKQLSHGIIEKRHADDKNRVDVIAVYQHYLSVLQFHARNRPQKRVFLEIQNYQEELSALGHLTQLQIQVLRYHISLLQPGSFRLTSRRRLEQHGTEYKFWMKIDKTLTERLDHLSVLDDQAHSLKEEVKNAIEIIEEDHGKAIRVFTVVTLFFLPLSFISSFMGMNTTDIRETTSDQRLFWSVAVPVTIAVIAVAFTYGYAGDSISDWLHSRFRPHKRAPEWTGSTDLVEDKYYYPSAEEAGNMGEPSSLG</sequence>
<gene>
    <name evidence="7" type="ORF">SAPIO_CDS5717</name>
</gene>
<evidence type="ECO:0000256" key="1">
    <source>
        <dbReference type="ARBA" id="ARBA00004651"/>
    </source>
</evidence>
<dbReference type="Gene3D" id="1.20.58.340">
    <property type="entry name" value="Magnesium transport protein CorA, transmembrane region"/>
    <property type="match status" value="1"/>
</dbReference>
<dbReference type="VEuPathDB" id="FungiDB:SAPIO_CDS5717"/>
<evidence type="ECO:0000256" key="5">
    <source>
        <dbReference type="SAM" id="MobiDB-lite"/>
    </source>
</evidence>
<evidence type="ECO:0000256" key="2">
    <source>
        <dbReference type="ARBA" id="ARBA00022692"/>
    </source>
</evidence>
<comment type="subcellular location">
    <subcellularLocation>
        <location evidence="1">Cell membrane</location>
        <topology evidence="1">Multi-pass membrane protein</topology>
    </subcellularLocation>
</comment>
<feature type="region of interest" description="Disordered" evidence="5">
    <location>
        <begin position="416"/>
        <end position="497"/>
    </location>
</feature>
<keyword evidence="4 6" id="KW-0472">Membrane</keyword>
<reference evidence="7 8" key="1">
    <citation type="journal article" date="2014" name="Genome Announc.">
        <title>Draft genome sequence of the pathogenic fungus Scedosporium apiospermum.</title>
        <authorList>
            <person name="Vandeputte P."/>
            <person name="Ghamrawi S."/>
            <person name="Rechenmann M."/>
            <person name="Iltis A."/>
            <person name="Giraud S."/>
            <person name="Fleury M."/>
            <person name="Thornton C."/>
            <person name="Delhaes L."/>
            <person name="Meyer W."/>
            <person name="Papon N."/>
            <person name="Bouchara J.P."/>
        </authorList>
    </citation>
    <scope>NUCLEOTIDE SEQUENCE [LARGE SCALE GENOMIC DNA]</scope>
    <source>
        <strain evidence="7 8">IHEM 14462</strain>
    </source>
</reference>
<evidence type="ECO:0000313" key="8">
    <source>
        <dbReference type="Proteomes" id="UP000028545"/>
    </source>
</evidence>
<dbReference type="Pfam" id="PF01544">
    <property type="entry name" value="CorA"/>
    <property type="match status" value="1"/>
</dbReference>
<dbReference type="GeneID" id="27724789"/>
<dbReference type="GO" id="GO:0005886">
    <property type="term" value="C:plasma membrane"/>
    <property type="evidence" value="ECO:0007669"/>
    <property type="project" value="UniProtKB-SubCell"/>
</dbReference>
<comment type="caution">
    <text evidence="7">The sequence shown here is derived from an EMBL/GenBank/DDBJ whole genome shotgun (WGS) entry which is preliminary data.</text>
</comment>
<dbReference type="HOGENOM" id="CLU_298116_0_0_1"/>
<dbReference type="AlphaFoldDB" id="A0A084G592"/>
<dbReference type="GO" id="GO:0015087">
    <property type="term" value="F:cobalt ion transmembrane transporter activity"/>
    <property type="evidence" value="ECO:0007669"/>
    <property type="project" value="TreeGrafter"/>
</dbReference>
<keyword evidence="3 6" id="KW-1133">Transmembrane helix</keyword>
<dbReference type="GO" id="GO:0015095">
    <property type="term" value="F:magnesium ion transmembrane transporter activity"/>
    <property type="evidence" value="ECO:0007669"/>
    <property type="project" value="TreeGrafter"/>
</dbReference>
<evidence type="ECO:0000256" key="3">
    <source>
        <dbReference type="ARBA" id="ARBA00022989"/>
    </source>
</evidence>
<feature type="region of interest" description="Disordered" evidence="5">
    <location>
        <begin position="217"/>
        <end position="237"/>
    </location>
</feature>
<dbReference type="GO" id="GO:0000287">
    <property type="term" value="F:magnesium ion binding"/>
    <property type="evidence" value="ECO:0007669"/>
    <property type="project" value="TreeGrafter"/>
</dbReference>
<feature type="compositionally biased region" description="Polar residues" evidence="5">
    <location>
        <begin position="305"/>
        <end position="319"/>
    </location>
</feature>
<dbReference type="PANTHER" id="PTHR46494:SF1">
    <property type="entry name" value="CORA FAMILY METAL ION TRANSPORTER (EUROFUNG)"/>
    <property type="match status" value="1"/>
</dbReference>
<accession>A0A084G592</accession>
<protein>
    <recommendedName>
        <fullName evidence="9">Mg2+ transporter</fullName>
    </recommendedName>
</protein>
<dbReference type="OrthoDB" id="5286874at2759"/>
<keyword evidence="8" id="KW-1185">Reference proteome</keyword>
<dbReference type="GO" id="GO:0050897">
    <property type="term" value="F:cobalt ion binding"/>
    <property type="evidence" value="ECO:0007669"/>
    <property type="project" value="TreeGrafter"/>
</dbReference>
<evidence type="ECO:0000256" key="6">
    <source>
        <dbReference type="SAM" id="Phobius"/>
    </source>
</evidence>
<organism evidence="7 8">
    <name type="scientific">Pseudallescheria apiosperma</name>
    <name type="common">Scedosporium apiospermum</name>
    <dbReference type="NCBI Taxonomy" id="563466"/>
    <lineage>
        <taxon>Eukaryota</taxon>
        <taxon>Fungi</taxon>
        <taxon>Dikarya</taxon>
        <taxon>Ascomycota</taxon>
        <taxon>Pezizomycotina</taxon>
        <taxon>Sordariomycetes</taxon>
        <taxon>Hypocreomycetidae</taxon>
        <taxon>Microascales</taxon>
        <taxon>Microascaceae</taxon>
        <taxon>Scedosporium</taxon>
    </lineage>
</organism>
<name>A0A084G592_PSEDA</name>
<keyword evidence="2 6" id="KW-0812">Transmembrane</keyword>
<evidence type="ECO:0000256" key="4">
    <source>
        <dbReference type="ARBA" id="ARBA00023136"/>
    </source>
</evidence>
<feature type="transmembrane region" description="Helical" evidence="6">
    <location>
        <begin position="903"/>
        <end position="925"/>
    </location>
</feature>
<dbReference type="RefSeq" id="XP_016642303.1">
    <property type="nucleotide sequence ID" value="XM_016787988.1"/>
</dbReference>
<dbReference type="Proteomes" id="UP000028545">
    <property type="component" value="Unassembled WGS sequence"/>
</dbReference>
<dbReference type="SUPFAM" id="SSF144083">
    <property type="entry name" value="Magnesium transport protein CorA, transmembrane region"/>
    <property type="match status" value="1"/>
</dbReference>